<evidence type="ECO:0000313" key="3">
    <source>
        <dbReference type="Proteomes" id="UP001207918"/>
    </source>
</evidence>
<dbReference type="SFLD" id="SFLDS00003">
    <property type="entry name" value="Haloacid_Dehalogenase"/>
    <property type="match status" value="1"/>
</dbReference>
<dbReference type="InterPro" id="IPR036412">
    <property type="entry name" value="HAD-like_sf"/>
</dbReference>
<dbReference type="Proteomes" id="UP001207918">
    <property type="component" value="Unassembled WGS sequence"/>
</dbReference>
<dbReference type="SUPFAM" id="SSF56784">
    <property type="entry name" value="HAD-like"/>
    <property type="match status" value="1"/>
</dbReference>
<accession>A0ABT3PI78</accession>
<reference evidence="2 3" key="1">
    <citation type="submission" date="2021-03" db="EMBL/GenBank/DDBJ databases">
        <title>Aliifodinibius sp. nov., a new bacterium isolated from saline soil.</title>
        <authorList>
            <person name="Galisteo C."/>
            <person name="De La Haba R."/>
            <person name="Sanchez-Porro C."/>
            <person name="Ventosa A."/>
        </authorList>
    </citation>
    <scope>NUCLEOTIDE SEQUENCE [LARGE SCALE GENOMIC DNA]</scope>
    <source>
        <strain evidence="2 3">1BSP15-2V2</strain>
    </source>
</reference>
<dbReference type="InterPro" id="IPR023198">
    <property type="entry name" value="PGP-like_dom2"/>
</dbReference>
<organism evidence="2 3">
    <name type="scientific">Fodinibius salsisoli</name>
    <dbReference type="NCBI Taxonomy" id="2820877"/>
    <lineage>
        <taxon>Bacteria</taxon>
        <taxon>Pseudomonadati</taxon>
        <taxon>Balneolota</taxon>
        <taxon>Balneolia</taxon>
        <taxon>Balneolales</taxon>
        <taxon>Balneolaceae</taxon>
        <taxon>Fodinibius</taxon>
    </lineage>
</organism>
<comment type="caution">
    <text evidence="2">The sequence shown here is derived from an EMBL/GenBank/DDBJ whole genome shotgun (WGS) entry which is preliminary data.</text>
</comment>
<keyword evidence="3" id="KW-1185">Reference proteome</keyword>
<dbReference type="GO" id="GO:0016787">
    <property type="term" value="F:hydrolase activity"/>
    <property type="evidence" value="ECO:0007669"/>
    <property type="project" value="UniProtKB-KW"/>
</dbReference>
<dbReference type="Gene3D" id="3.40.50.1000">
    <property type="entry name" value="HAD superfamily/HAD-like"/>
    <property type="match status" value="1"/>
</dbReference>
<dbReference type="InterPro" id="IPR023214">
    <property type="entry name" value="HAD_sf"/>
</dbReference>
<proteinExistence type="predicted"/>
<dbReference type="PANTHER" id="PTHR43316:SF8">
    <property type="entry name" value="HAD FAMILY HYDROLASE"/>
    <property type="match status" value="1"/>
</dbReference>
<evidence type="ECO:0000313" key="2">
    <source>
        <dbReference type="EMBL" id="MCW9705493.1"/>
    </source>
</evidence>
<dbReference type="PANTHER" id="PTHR43316">
    <property type="entry name" value="HYDROLASE, HALOACID DELAHOGENASE-RELATED"/>
    <property type="match status" value="1"/>
</dbReference>
<evidence type="ECO:0000256" key="1">
    <source>
        <dbReference type="ARBA" id="ARBA00022801"/>
    </source>
</evidence>
<name>A0ABT3PI78_9BACT</name>
<keyword evidence="1 2" id="KW-0378">Hydrolase</keyword>
<dbReference type="Pfam" id="PF00702">
    <property type="entry name" value="Hydrolase"/>
    <property type="match status" value="1"/>
</dbReference>
<dbReference type="SFLD" id="SFLDG01129">
    <property type="entry name" value="C1.5:_HAD__Beta-PGM__Phosphata"/>
    <property type="match status" value="1"/>
</dbReference>
<dbReference type="Gene3D" id="1.10.150.240">
    <property type="entry name" value="Putative phosphatase, domain 2"/>
    <property type="match status" value="1"/>
</dbReference>
<gene>
    <name evidence="2" type="ORF">J6I44_01440</name>
</gene>
<sequence length="233" mass="26562">MDNIKVIAFDADDTLWANEPIFQSAEEQCKQLLEEYVEPKVLSEKLYETEIKNLNLFGYGIKGFTLSLIETAIELSGDKVNGEEIQKIIDLGKEMIQHPVELLPGVEETLKTLEEDYTLMILTKGDLFDQESKIARSGLDPHFRWIEIVSEKNESVYNQILRRYDLHPSEFLMVGNSLKSDVLPVKGVGAHAIHIPFHVTWDHESVDLSETESNGYHQLDDISLVPKFIKSES</sequence>
<dbReference type="InterPro" id="IPR051540">
    <property type="entry name" value="S-2-haloacid_dehalogenase"/>
</dbReference>
<dbReference type="EMBL" id="JAGGJA010000001">
    <property type="protein sequence ID" value="MCW9705493.1"/>
    <property type="molecule type" value="Genomic_DNA"/>
</dbReference>
<protein>
    <submittedName>
        <fullName evidence="2">HAD family hydrolase</fullName>
    </submittedName>
</protein>
<dbReference type="RefSeq" id="WP_265764157.1">
    <property type="nucleotide sequence ID" value="NZ_JAGGJA010000001.1"/>
</dbReference>